<protein>
    <submittedName>
        <fullName evidence="4">CHAP domain-containing protein</fullName>
    </submittedName>
</protein>
<name>A0A6H0UCE0_9LACT</name>
<reference evidence="4 5" key="1">
    <citation type="submission" date="2019-12" db="EMBL/GenBank/DDBJ databases">
        <title>Whole genome sequences of Lactococcus raffinolactis strains isolated from sewage.</title>
        <authorList>
            <person name="Ybazeta G."/>
            <person name="Ross M."/>
            <person name="Brabant-Kirwan D."/>
            <person name="Saleh M."/>
            <person name="Dillon J.A."/>
            <person name="Splinter K."/>
            <person name="Nokhbeh R."/>
        </authorList>
    </citation>
    <scope>NUCLEOTIDE SEQUENCE [LARGE SCALE GENOMIC DNA]</scope>
    <source>
        <strain evidence="4 5">Lr_19_5</strain>
    </source>
</reference>
<gene>
    <name evidence="4" type="ORF">GU336_02130</name>
</gene>
<evidence type="ECO:0000313" key="4">
    <source>
        <dbReference type="EMBL" id="QIW53046.1"/>
    </source>
</evidence>
<feature type="chain" id="PRO_5026047359" evidence="2">
    <location>
        <begin position="21"/>
        <end position="493"/>
    </location>
</feature>
<sequence>MKKIVLLVALGLLTGQSAYAEETTSVPAAQVSSSEMGLPELSDSINEGGTAQETMTSAPDPQKVKVSSEANFSLGGMTWQKVKEDNSEANIGVAYQSQGRVAFNWQYYDISQKNWVTMNANTTSNWITFKAPHAGQYLIHVYGTNEAGETKEYAIGWNVAAESISLKGMTWQTLDGLGAKANIGVSYKSNSPVIFTWQYYEIAKKEWQVIAKDTTSNWITFNAPDTGQYLIHVEAKTAGGQTATYDIGWTVETESVTLKGMTWQKVDKYGAKANIGISYQANSPVTFTWQYYDIAKKEWHIIAKDTSSNWITFNAPHTGQYLIYVEAKTKGGQSATYNIGWNVTTKEERINKIISKASSYGGQKGGQPFINWYGSDPVGWCTIFVTYVFNESGMGDLVPMTHLPQTYYNYFQSKGQLYSPRSTPQVGDIAIFDWPNLPWSIGPGHTTIVDYVGADGTVRTISGNTGDYVSYYYTNYKDPNKAYGLVGFGRPDY</sequence>
<keyword evidence="2" id="KW-0732">Signal</keyword>
<evidence type="ECO:0000256" key="1">
    <source>
        <dbReference type="SAM" id="MobiDB-lite"/>
    </source>
</evidence>
<feature type="compositionally biased region" description="Polar residues" evidence="1">
    <location>
        <begin position="43"/>
        <end position="59"/>
    </location>
</feature>
<evidence type="ECO:0000256" key="2">
    <source>
        <dbReference type="SAM" id="SignalP"/>
    </source>
</evidence>
<dbReference type="RefSeq" id="WP_167838352.1">
    <property type="nucleotide sequence ID" value="NZ_CP047616.1"/>
</dbReference>
<feature type="domain" description="Peptidase C51" evidence="3">
    <location>
        <begin position="377"/>
        <end position="464"/>
    </location>
</feature>
<feature type="signal peptide" evidence="2">
    <location>
        <begin position="1"/>
        <end position="20"/>
    </location>
</feature>
<accession>A0A6H0UCE0</accession>
<dbReference type="InterPro" id="IPR007921">
    <property type="entry name" value="CHAP_dom"/>
</dbReference>
<proteinExistence type="predicted"/>
<feature type="region of interest" description="Disordered" evidence="1">
    <location>
        <begin position="30"/>
        <end position="63"/>
    </location>
</feature>
<dbReference type="EMBL" id="CP047616">
    <property type="protein sequence ID" value="QIW53046.1"/>
    <property type="molecule type" value="Genomic_DNA"/>
</dbReference>
<dbReference type="Proteomes" id="UP000501945">
    <property type="component" value="Chromosome"/>
</dbReference>
<dbReference type="Pfam" id="PF05257">
    <property type="entry name" value="CHAP"/>
    <property type="match status" value="1"/>
</dbReference>
<organism evidence="4 5">
    <name type="scientific">Pseudolactococcus raffinolactis</name>
    <dbReference type="NCBI Taxonomy" id="1366"/>
    <lineage>
        <taxon>Bacteria</taxon>
        <taxon>Bacillati</taxon>
        <taxon>Bacillota</taxon>
        <taxon>Bacilli</taxon>
        <taxon>Lactobacillales</taxon>
        <taxon>Streptococcaceae</taxon>
        <taxon>Pseudolactococcus</taxon>
    </lineage>
</organism>
<evidence type="ECO:0000259" key="3">
    <source>
        <dbReference type="Pfam" id="PF05257"/>
    </source>
</evidence>
<dbReference type="AlphaFoldDB" id="A0A6H0UCE0"/>
<evidence type="ECO:0000313" key="5">
    <source>
        <dbReference type="Proteomes" id="UP000501945"/>
    </source>
</evidence>